<dbReference type="Gene3D" id="1.10.287.470">
    <property type="entry name" value="Helix hairpin bin"/>
    <property type="match status" value="1"/>
</dbReference>
<keyword evidence="3" id="KW-0732">Signal</keyword>
<reference evidence="6 7" key="1">
    <citation type="submission" date="2020-04" db="EMBL/GenBank/DDBJ databases">
        <title>Ramlibacter sp. G-1-2-2 isolated from soil.</title>
        <authorList>
            <person name="Dahal R.H."/>
        </authorList>
    </citation>
    <scope>NUCLEOTIDE SEQUENCE [LARGE SCALE GENOMIC DNA]</scope>
    <source>
        <strain evidence="6 7">G-1-2-2</strain>
    </source>
</reference>
<name>A0A848HF11_9BURK</name>
<evidence type="ECO:0000313" key="6">
    <source>
        <dbReference type="EMBL" id="NML48049.1"/>
    </source>
</evidence>
<evidence type="ECO:0000259" key="4">
    <source>
        <dbReference type="Pfam" id="PF25954"/>
    </source>
</evidence>
<evidence type="ECO:0000259" key="5">
    <source>
        <dbReference type="Pfam" id="PF25973"/>
    </source>
</evidence>
<dbReference type="NCBIfam" id="TIGR01730">
    <property type="entry name" value="RND_mfp"/>
    <property type="match status" value="1"/>
</dbReference>
<proteinExistence type="inferred from homology"/>
<dbReference type="InterPro" id="IPR058792">
    <property type="entry name" value="Beta-barrel_RND_2"/>
</dbReference>
<feature type="chain" id="PRO_5032536456" evidence="3">
    <location>
        <begin position="25"/>
        <end position="288"/>
    </location>
</feature>
<dbReference type="RefSeq" id="WP_169422365.1">
    <property type="nucleotide sequence ID" value="NZ_JABBFX010000004.1"/>
</dbReference>
<evidence type="ECO:0000256" key="3">
    <source>
        <dbReference type="SAM" id="SignalP"/>
    </source>
</evidence>
<dbReference type="PROSITE" id="PS51257">
    <property type="entry name" value="PROKAR_LIPOPROTEIN"/>
    <property type="match status" value="1"/>
</dbReference>
<dbReference type="InterPro" id="IPR006143">
    <property type="entry name" value="RND_pump_MFP"/>
</dbReference>
<comment type="similarity">
    <text evidence="1">Belongs to the membrane fusion protein (MFP) (TC 8.A.1) family.</text>
</comment>
<feature type="signal peptide" evidence="3">
    <location>
        <begin position="1"/>
        <end position="24"/>
    </location>
</feature>
<dbReference type="Pfam" id="PF25973">
    <property type="entry name" value="BSH_CzcB"/>
    <property type="match status" value="1"/>
</dbReference>
<dbReference type="SUPFAM" id="SSF111369">
    <property type="entry name" value="HlyD-like secretion proteins"/>
    <property type="match status" value="1"/>
</dbReference>
<accession>A0A848HF11</accession>
<keyword evidence="7" id="KW-1185">Reference proteome</keyword>
<sequence length="288" mass="31321">MRAVRPVLVLLAVATGACVLPARAADFDCVIEPREIIELRAPIEGLIEKVNVDRGDNVRRGQDLVVLDAAVDRAAAAIARHRSVMDGAVRSGETRVEFSTAKVKRQKSLEENNFVSAQAREEAVTEQQLAQSELQDAKDNRKLAELELARQQEVIRMKTIRSPIDGVVVERLLNVGEFAEAGVGRKPILKLAEIDTLYVEVLMPVEAYGQVKAGMDAQVLPEIPAGARYTGHVKVIDRIVDAASGTFGVRLELANPQRRMPAGIRCKAQFTGIDVKPQRAAAHKAPAG</sequence>
<dbReference type="Proteomes" id="UP000541185">
    <property type="component" value="Unassembled WGS sequence"/>
</dbReference>
<dbReference type="Gene3D" id="2.40.50.100">
    <property type="match status" value="1"/>
</dbReference>
<feature type="domain" description="CusB-like beta-barrel" evidence="4">
    <location>
        <begin position="198"/>
        <end position="271"/>
    </location>
</feature>
<dbReference type="PANTHER" id="PTHR30469:SF15">
    <property type="entry name" value="HLYD FAMILY OF SECRETION PROTEINS"/>
    <property type="match status" value="1"/>
</dbReference>
<dbReference type="InterPro" id="IPR058647">
    <property type="entry name" value="BSH_CzcB-like"/>
</dbReference>
<gene>
    <name evidence="6" type="ORF">HHL11_30150</name>
</gene>
<dbReference type="EMBL" id="JABBFX010000004">
    <property type="protein sequence ID" value="NML48049.1"/>
    <property type="molecule type" value="Genomic_DNA"/>
</dbReference>
<evidence type="ECO:0000256" key="1">
    <source>
        <dbReference type="ARBA" id="ARBA00009477"/>
    </source>
</evidence>
<feature type="domain" description="CzcB-like barrel-sandwich hybrid" evidence="5">
    <location>
        <begin position="39"/>
        <end position="179"/>
    </location>
</feature>
<dbReference type="GO" id="GO:1990281">
    <property type="term" value="C:efflux pump complex"/>
    <property type="evidence" value="ECO:0007669"/>
    <property type="project" value="TreeGrafter"/>
</dbReference>
<evidence type="ECO:0000313" key="7">
    <source>
        <dbReference type="Proteomes" id="UP000541185"/>
    </source>
</evidence>
<keyword evidence="2" id="KW-0175">Coiled coil</keyword>
<dbReference type="Gene3D" id="2.40.30.170">
    <property type="match status" value="1"/>
</dbReference>
<protein>
    <submittedName>
        <fullName evidence="6">Efflux RND transporter periplasmic adaptor subunit</fullName>
    </submittedName>
</protein>
<comment type="caution">
    <text evidence="6">The sequence shown here is derived from an EMBL/GenBank/DDBJ whole genome shotgun (WGS) entry which is preliminary data.</text>
</comment>
<dbReference type="AlphaFoldDB" id="A0A848HF11"/>
<dbReference type="PANTHER" id="PTHR30469">
    <property type="entry name" value="MULTIDRUG RESISTANCE PROTEIN MDTA"/>
    <property type="match status" value="1"/>
</dbReference>
<evidence type="ECO:0000256" key="2">
    <source>
        <dbReference type="SAM" id="Coils"/>
    </source>
</evidence>
<dbReference type="Pfam" id="PF25954">
    <property type="entry name" value="Beta-barrel_RND_2"/>
    <property type="match status" value="1"/>
</dbReference>
<organism evidence="6 7">
    <name type="scientific">Ramlibacter agri</name>
    <dbReference type="NCBI Taxonomy" id="2728837"/>
    <lineage>
        <taxon>Bacteria</taxon>
        <taxon>Pseudomonadati</taxon>
        <taxon>Pseudomonadota</taxon>
        <taxon>Betaproteobacteria</taxon>
        <taxon>Burkholderiales</taxon>
        <taxon>Comamonadaceae</taxon>
        <taxon>Ramlibacter</taxon>
    </lineage>
</organism>
<feature type="coiled-coil region" evidence="2">
    <location>
        <begin position="120"/>
        <end position="154"/>
    </location>
</feature>
<dbReference type="GO" id="GO:0015562">
    <property type="term" value="F:efflux transmembrane transporter activity"/>
    <property type="evidence" value="ECO:0007669"/>
    <property type="project" value="TreeGrafter"/>
</dbReference>